<dbReference type="VEuPathDB" id="FungiDB:SDRG_09540"/>
<evidence type="ECO:0000313" key="3">
    <source>
        <dbReference type="Proteomes" id="UP000030762"/>
    </source>
</evidence>
<dbReference type="STRING" id="1156394.T0QHA8"/>
<dbReference type="EMBL" id="JH767161">
    <property type="protein sequence ID" value="EQC33020.1"/>
    <property type="molecule type" value="Genomic_DNA"/>
</dbReference>
<proteinExistence type="predicted"/>
<dbReference type="OrthoDB" id="64868at2759"/>
<dbReference type="PANTHER" id="PTHR22878">
    <property type="entry name" value="DYNEIN HEAVY CHAIN 6, AXONEMAL-LIKE-RELATED"/>
    <property type="match status" value="1"/>
</dbReference>
<gene>
    <name evidence="2" type="ORF">SDRG_09540</name>
</gene>
<sequence length="404" mass="45483">MDHALAAWAAGLGDVRDVVRASTVSTVWHRSLTAQAPFQARFRREFGPEYALLCAEHEAIALVQDWRTLYIQRSLGFATGFRLGMDLLPAPTDPTDLARRKAEASLLRWIYVTEQAEVLLSRPIVGDVVERLPLQEALHWQHCLSHAKPLYDQLLHPAIPAACDVLGDADYAFKMDEQAACVKKLYNQAVWNAKYFKVLEKPFRDLLTSDVKQIGTIVPAIIKTLKMMWSSSKYYKDSAKMGCLLGRIALALCARVSATVEIDHLLCGNDFDATISLVESAGMMLERWHDVYTENDHGFWGPFDRTELFGRVDDVAQWCSEVRSVLMILRQIKLEMIERVQERGQPNEVETFEAMLAAMDAGLFTHWATVVLFDSGSRGPWLHGVAFLRSTSNALLSFAHKLGE</sequence>
<name>T0QHA8_SAPDV</name>
<reference evidence="2 3" key="1">
    <citation type="submission" date="2012-04" db="EMBL/GenBank/DDBJ databases">
        <title>The Genome Sequence of Saprolegnia declina VS20.</title>
        <authorList>
            <consortium name="The Broad Institute Genome Sequencing Platform"/>
            <person name="Russ C."/>
            <person name="Nusbaum C."/>
            <person name="Tyler B."/>
            <person name="van West P."/>
            <person name="Dieguez-Uribeondo J."/>
            <person name="de Bruijn I."/>
            <person name="Tripathy S."/>
            <person name="Jiang R."/>
            <person name="Young S.K."/>
            <person name="Zeng Q."/>
            <person name="Gargeya S."/>
            <person name="Fitzgerald M."/>
            <person name="Haas B."/>
            <person name="Abouelleil A."/>
            <person name="Alvarado L."/>
            <person name="Arachchi H.M."/>
            <person name="Berlin A."/>
            <person name="Chapman S.B."/>
            <person name="Goldberg J."/>
            <person name="Griggs A."/>
            <person name="Gujja S."/>
            <person name="Hansen M."/>
            <person name="Howarth C."/>
            <person name="Imamovic A."/>
            <person name="Larimer J."/>
            <person name="McCowen C."/>
            <person name="Montmayeur A."/>
            <person name="Murphy C."/>
            <person name="Neiman D."/>
            <person name="Pearson M."/>
            <person name="Priest M."/>
            <person name="Roberts A."/>
            <person name="Saif S."/>
            <person name="Shea T."/>
            <person name="Sisk P."/>
            <person name="Sykes S."/>
            <person name="Wortman J."/>
            <person name="Nusbaum C."/>
            <person name="Birren B."/>
        </authorList>
    </citation>
    <scope>NUCLEOTIDE SEQUENCE [LARGE SCALE GENOMIC DNA]</scope>
    <source>
        <strain evidence="2 3">VS20</strain>
    </source>
</reference>
<dbReference type="InterPro" id="IPR026983">
    <property type="entry name" value="DHC"/>
</dbReference>
<dbReference type="Pfam" id="PF08385">
    <property type="entry name" value="DHC_N1"/>
    <property type="match status" value="1"/>
</dbReference>
<feature type="domain" description="Dynein heavy chain tail" evidence="1">
    <location>
        <begin position="128"/>
        <end position="339"/>
    </location>
</feature>
<dbReference type="GO" id="GO:0030286">
    <property type="term" value="C:dynein complex"/>
    <property type="evidence" value="ECO:0007669"/>
    <property type="project" value="InterPro"/>
</dbReference>
<dbReference type="InParanoid" id="T0QHA8"/>
<evidence type="ECO:0000313" key="2">
    <source>
        <dbReference type="EMBL" id="EQC33020.1"/>
    </source>
</evidence>
<dbReference type="RefSeq" id="XP_008613706.1">
    <property type="nucleotide sequence ID" value="XM_008615484.1"/>
</dbReference>
<dbReference type="InterPro" id="IPR013594">
    <property type="entry name" value="Dynein_heavy_tail"/>
</dbReference>
<keyword evidence="3" id="KW-1185">Reference proteome</keyword>
<dbReference type="OMA" id="MWSSSKY"/>
<dbReference type="GO" id="GO:0007018">
    <property type="term" value="P:microtubule-based movement"/>
    <property type="evidence" value="ECO:0007669"/>
    <property type="project" value="InterPro"/>
</dbReference>
<dbReference type="GO" id="GO:0051959">
    <property type="term" value="F:dynein light intermediate chain binding"/>
    <property type="evidence" value="ECO:0007669"/>
    <property type="project" value="InterPro"/>
</dbReference>
<dbReference type="Proteomes" id="UP000030762">
    <property type="component" value="Unassembled WGS sequence"/>
</dbReference>
<accession>T0QHA8</accession>
<dbReference type="GO" id="GO:0045505">
    <property type="term" value="F:dynein intermediate chain binding"/>
    <property type="evidence" value="ECO:0007669"/>
    <property type="project" value="InterPro"/>
</dbReference>
<evidence type="ECO:0000259" key="1">
    <source>
        <dbReference type="Pfam" id="PF08385"/>
    </source>
</evidence>
<dbReference type="GeneID" id="19950267"/>
<dbReference type="AlphaFoldDB" id="T0QHA8"/>
<organism evidence="2 3">
    <name type="scientific">Saprolegnia diclina (strain VS20)</name>
    <dbReference type="NCBI Taxonomy" id="1156394"/>
    <lineage>
        <taxon>Eukaryota</taxon>
        <taxon>Sar</taxon>
        <taxon>Stramenopiles</taxon>
        <taxon>Oomycota</taxon>
        <taxon>Saprolegniomycetes</taxon>
        <taxon>Saprolegniales</taxon>
        <taxon>Saprolegniaceae</taxon>
        <taxon>Saprolegnia</taxon>
    </lineage>
</organism>
<protein>
    <recommendedName>
        <fullName evidence="1">Dynein heavy chain tail domain-containing protein</fullName>
    </recommendedName>
</protein>